<dbReference type="AlphaFoldDB" id="A0A8H3ZMC2"/>
<dbReference type="PANTHER" id="PTHR24148">
    <property type="entry name" value="ANKYRIN REPEAT DOMAIN-CONTAINING PROTEIN 39 HOMOLOG-RELATED"/>
    <property type="match status" value="1"/>
</dbReference>
<dbReference type="Pfam" id="PF06985">
    <property type="entry name" value="HET"/>
    <property type="match status" value="1"/>
</dbReference>
<organism evidence="2 3">
    <name type="scientific">Colletotrichum asianum</name>
    <dbReference type="NCBI Taxonomy" id="702518"/>
    <lineage>
        <taxon>Eukaryota</taxon>
        <taxon>Fungi</taxon>
        <taxon>Dikarya</taxon>
        <taxon>Ascomycota</taxon>
        <taxon>Pezizomycotina</taxon>
        <taxon>Sordariomycetes</taxon>
        <taxon>Hypocreomycetidae</taxon>
        <taxon>Glomerellales</taxon>
        <taxon>Glomerellaceae</taxon>
        <taxon>Colletotrichum</taxon>
        <taxon>Colletotrichum gloeosporioides species complex</taxon>
    </lineage>
</organism>
<evidence type="ECO:0000313" key="2">
    <source>
        <dbReference type="EMBL" id="KAF0316870.1"/>
    </source>
</evidence>
<sequence length="402" mass="45596">MPVFNQYYYEPLETKDVLRLVALDPATDERDPLSCTIFQCRRSAQRQEYSAISNTWDEQTPSQTLEIRCDDDISYVRITANVDALLRDFRAREKPCYLWVDAICLDQTNGEEKSQQIPLMGRIYGEAKDVRIWLGPDDRVTAKVFTLLRLLSQVLDVQPQWHMAERVVFHLNEVFCRKDGVVGLKSLLNFFSRSWFSRRWVVQEAMLAREAIVHCGRYSIALLSISLAATRFLSLDVASYPVNMAASLREPTTKRGILELLWYFHEAECRDPKDRIAALLGLVPNEKRFPLDYTAHWTELYRQVASLAFGLNDRAINFQLLRVSAPCPIQEMPSIRRGSLTGQSLGNGPYLSFLTYETQTPTSGILPHLNGGNIRFSPLTEASHGSIGIPQSAGNGVTESPT</sequence>
<dbReference type="EMBL" id="WOWK01000144">
    <property type="protein sequence ID" value="KAF0316870.1"/>
    <property type="molecule type" value="Genomic_DNA"/>
</dbReference>
<name>A0A8H3ZMC2_9PEZI</name>
<dbReference type="Proteomes" id="UP000434172">
    <property type="component" value="Unassembled WGS sequence"/>
</dbReference>
<dbReference type="InterPro" id="IPR010730">
    <property type="entry name" value="HET"/>
</dbReference>
<accession>A0A8H3ZMC2</accession>
<evidence type="ECO:0000259" key="1">
    <source>
        <dbReference type="Pfam" id="PF06985"/>
    </source>
</evidence>
<dbReference type="OrthoDB" id="2157530at2759"/>
<reference evidence="2 3" key="1">
    <citation type="submission" date="2019-12" db="EMBL/GenBank/DDBJ databases">
        <title>A genome sequence resource for the geographically widespread anthracnose pathogen Colletotrichum asianum.</title>
        <authorList>
            <person name="Meng Y."/>
        </authorList>
    </citation>
    <scope>NUCLEOTIDE SEQUENCE [LARGE SCALE GENOMIC DNA]</scope>
    <source>
        <strain evidence="2 3">ICMP 18580</strain>
    </source>
</reference>
<proteinExistence type="predicted"/>
<keyword evidence="3" id="KW-1185">Reference proteome</keyword>
<dbReference type="PANTHER" id="PTHR24148:SF64">
    <property type="entry name" value="HETEROKARYON INCOMPATIBILITY DOMAIN-CONTAINING PROTEIN"/>
    <property type="match status" value="1"/>
</dbReference>
<dbReference type="InterPro" id="IPR052895">
    <property type="entry name" value="HetReg/Transcr_Mod"/>
</dbReference>
<feature type="domain" description="Heterokaryon incompatibility" evidence="1">
    <location>
        <begin position="49"/>
        <end position="204"/>
    </location>
</feature>
<evidence type="ECO:0000313" key="3">
    <source>
        <dbReference type="Proteomes" id="UP000434172"/>
    </source>
</evidence>
<gene>
    <name evidence="2" type="ORF">GQ607_015883</name>
</gene>
<protein>
    <submittedName>
        <fullName evidence="2">HET domain-containing protein</fullName>
    </submittedName>
</protein>
<comment type="caution">
    <text evidence="2">The sequence shown here is derived from an EMBL/GenBank/DDBJ whole genome shotgun (WGS) entry which is preliminary data.</text>
</comment>